<dbReference type="Proteomes" id="UP001597337">
    <property type="component" value="Unassembled WGS sequence"/>
</dbReference>
<evidence type="ECO:0000256" key="3">
    <source>
        <dbReference type="ARBA" id="ARBA00022801"/>
    </source>
</evidence>
<name>A0ABW4YBB9_9GAMM</name>
<dbReference type="InterPro" id="IPR035068">
    <property type="entry name" value="TldD/PmbA_N"/>
</dbReference>
<keyword evidence="4" id="KW-0482">Metalloprotease</keyword>
<dbReference type="PANTHER" id="PTHR30624:SF10">
    <property type="entry name" value="CONSERVED PROTEIN"/>
    <property type="match status" value="1"/>
</dbReference>
<feature type="domain" description="Metalloprotease TldD/E N-terminal" evidence="5">
    <location>
        <begin position="23"/>
        <end position="85"/>
    </location>
</feature>
<accession>A0ABW4YBB9</accession>
<keyword evidence="2" id="KW-0645">Protease</keyword>
<evidence type="ECO:0000313" key="8">
    <source>
        <dbReference type="EMBL" id="MFD2113072.1"/>
    </source>
</evidence>
<organism evidence="8 9">
    <name type="scientific">Thiorhodococcus fuscus</name>
    <dbReference type="NCBI Taxonomy" id="527200"/>
    <lineage>
        <taxon>Bacteria</taxon>
        <taxon>Pseudomonadati</taxon>
        <taxon>Pseudomonadota</taxon>
        <taxon>Gammaproteobacteria</taxon>
        <taxon>Chromatiales</taxon>
        <taxon>Chromatiaceae</taxon>
        <taxon>Thiorhodococcus</taxon>
    </lineage>
</organism>
<gene>
    <name evidence="8" type="ORF">ACFSJC_14570</name>
</gene>
<comment type="caution">
    <text evidence="8">The sequence shown here is derived from an EMBL/GenBank/DDBJ whole genome shotgun (WGS) entry which is preliminary data.</text>
</comment>
<dbReference type="InterPro" id="IPR045569">
    <property type="entry name" value="Metalloprtase-TldD/E_C"/>
</dbReference>
<evidence type="ECO:0000259" key="5">
    <source>
        <dbReference type="Pfam" id="PF01523"/>
    </source>
</evidence>
<sequence>MELLDDIAERFRSQAPACDYWTLRLVAEESDHLEVRQGVVEPSVIASTLGAMVTIVTAGGVGYGATSDLSSAGLRRAAERAADWAHMHASYGLFEADLFPRSATVADYRSPVSEPWKGMSVADKLDLLQQADAALDIDARILDGSAWLTRSRLKQLLVTSDGGRIAQRLEYVFPGLLAVANAGSQTQRRHGGGADSVQQGGLERLVAARLLEEAPRIAEEAIALLDAPECPSDTRDLILLPNQMALQIHESIGHPLELDRILGDERNYAGTSFVTPGMFGRYRYGSDLLDVTFDPTVPGELASMAADDEGNAAGRRYLIRRGILERPLGGPLSQARAGLPGVACSRASSWDRPPIDRMGNINLEPGEGSLEDLIARVERGVLMDTNRSWSIDDSRNKFQFGCELGRLIEDGQLTGLVRNPGYRGISAEFWRSLDGVGGPETREVCGVANCGKGEPNQTIFVGHASPPCLFRDVAVFGGGE</sequence>
<dbReference type="InterPro" id="IPR045570">
    <property type="entry name" value="Metalloprtase-TldD/E_cen_dom"/>
</dbReference>
<protein>
    <submittedName>
        <fullName evidence="8">TldD/PmbA family protein</fullName>
    </submittedName>
</protein>
<comment type="similarity">
    <text evidence="1">Belongs to the peptidase U62 family.</text>
</comment>
<evidence type="ECO:0000256" key="4">
    <source>
        <dbReference type="ARBA" id="ARBA00023049"/>
    </source>
</evidence>
<dbReference type="InterPro" id="IPR036059">
    <property type="entry name" value="TldD/PmbA_sf"/>
</dbReference>
<dbReference type="EMBL" id="JBHUHX010000040">
    <property type="protein sequence ID" value="MFD2113072.1"/>
    <property type="molecule type" value="Genomic_DNA"/>
</dbReference>
<dbReference type="Pfam" id="PF01523">
    <property type="entry name" value="PmbA_TldD_1st"/>
    <property type="match status" value="1"/>
</dbReference>
<feature type="domain" description="Metalloprotease TldD/E C-terminal" evidence="6">
    <location>
        <begin position="236"/>
        <end position="475"/>
    </location>
</feature>
<reference evidence="9" key="1">
    <citation type="journal article" date="2019" name="Int. J. Syst. Evol. Microbiol.">
        <title>The Global Catalogue of Microorganisms (GCM) 10K type strain sequencing project: providing services to taxonomists for standard genome sequencing and annotation.</title>
        <authorList>
            <consortium name="The Broad Institute Genomics Platform"/>
            <consortium name="The Broad Institute Genome Sequencing Center for Infectious Disease"/>
            <person name="Wu L."/>
            <person name="Ma J."/>
        </authorList>
    </citation>
    <scope>NUCLEOTIDE SEQUENCE [LARGE SCALE GENOMIC DNA]</scope>
    <source>
        <strain evidence="9">KACC 12597</strain>
    </source>
</reference>
<dbReference type="InterPro" id="IPR051463">
    <property type="entry name" value="Peptidase_U62_metallo"/>
</dbReference>
<dbReference type="RefSeq" id="WP_386027744.1">
    <property type="nucleotide sequence ID" value="NZ_JBHUHX010000040.1"/>
</dbReference>
<evidence type="ECO:0000256" key="2">
    <source>
        <dbReference type="ARBA" id="ARBA00022670"/>
    </source>
</evidence>
<dbReference type="InterPro" id="IPR002510">
    <property type="entry name" value="Metalloprtase-TldD/E_N"/>
</dbReference>
<evidence type="ECO:0000259" key="6">
    <source>
        <dbReference type="Pfam" id="PF19289"/>
    </source>
</evidence>
<keyword evidence="3" id="KW-0378">Hydrolase</keyword>
<proteinExistence type="inferred from homology"/>
<dbReference type="SUPFAM" id="SSF111283">
    <property type="entry name" value="Putative modulator of DNA gyrase, PmbA/TldD"/>
    <property type="match status" value="1"/>
</dbReference>
<keyword evidence="9" id="KW-1185">Reference proteome</keyword>
<dbReference type="Pfam" id="PF19289">
    <property type="entry name" value="PmbA_TldD_3rd"/>
    <property type="match status" value="1"/>
</dbReference>
<dbReference type="Pfam" id="PF19290">
    <property type="entry name" value="PmbA_TldD_2nd"/>
    <property type="match status" value="1"/>
</dbReference>
<evidence type="ECO:0000256" key="1">
    <source>
        <dbReference type="ARBA" id="ARBA00005836"/>
    </source>
</evidence>
<dbReference type="PANTHER" id="PTHR30624">
    <property type="entry name" value="UNCHARACTERIZED PROTEIN TLDD AND PMBA"/>
    <property type="match status" value="1"/>
</dbReference>
<evidence type="ECO:0000313" key="9">
    <source>
        <dbReference type="Proteomes" id="UP001597337"/>
    </source>
</evidence>
<dbReference type="Gene3D" id="3.30.2290.10">
    <property type="entry name" value="PmbA/TldD superfamily"/>
    <property type="match status" value="1"/>
</dbReference>
<feature type="domain" description="Metalloprotease TldD/E central" evidence="7">
    <location>
        <begin position="115"/>
        <end position="222"/>
    </location>
</feature>
<evidence type="ECO:0000259" key="7">
    <source>
        <dbReference type="Pfam" id="PF19290"/>
    </source>
</evidence>